<feature type="region of interest" description="Disordered" evidence="2">
    <location>
        <begin position="361"/>
        <end position="428"/>
    </location>
</feature>
<feature type="compositionally biased region" description="Polar residues" evidence="2">
    <location>
        <begin position="538"/>
        <end position="549"/>
    </location>
</feature>
<feature type="compositionally biased region" description="Low complexity" evidence="2">
    <location>
        <begin position="340"/>
        <end position="349"/>
    </location>
</feature>
<dbReference type="SMART" id="SM00330">
    <property type="entry name" value="PIPKc"/>
    <property type="match status" value="1"/>
</dbReference>
<feature type="compositionally biased region" description="Low complexity" evidence="2">
    <location>
        <begin position="1444"/>
        <end position="1454"/>
    </location>
</feature>
<dbReference type="Gene3D" id="3.30.800.10">
    <property type="entry name" value="Phosphatidylinositol Phosphate Kinase II Beta"/>
    <property type="match status" value="1"/>
</dbReference>
<feature type="compositionally biased region" description="Acidic residues" evidence="2">
    <location>
        <begin position="2854"/>
        <end position="2878"/>
    </location>
</feature>
<feature type="compositionally biased region" description="Gly residues" evidence="2">
    <location>
        <begin position="1620"/>
        <end position="1644"/>
    </location>
</feature>
<feature type="compositionally biased region" description="Low complexity" evidence="2">
    <location>
        <begin position="2463"/>
        <end position="2485"/>
    </location>
</feature>
<dbReference type="EMBL" id="LWDF02000050">
    <property type="protein sequence ID" value="KAE8258985.1"/>
    <property type="molecule type" value="Genomic_DNA"/>
</dbReference>
<feature type="region of interest" description="Disordered" evidence="2">
    <location>
        <begin position="2242"/>
        <end position="2348"/>
    </location>
</feature>
<feature type="region of interest" description="Disordered" evidence="2">
    <location>
        <begin position="1029"/>
        <end position="1092"/>
    </location>
</feature>
<feature type="compositionally biased region" description="Low complexity" evidence="2">
    <location>
        <begin position="2248"/>
        <end position="2260"/>
    </location>
</feature>
<feature type="compositionally biased region" description="Low complexity" evidence="2">
    <location>
        <begin position="1070"/>
        <end position="1084"/>
    </location>
</feature>
<evidence type="ECO:0000313" key="3">
    <source>
        <dbReference type="EMBL" id="KAE8258985.1"/>
    </source>
</evidence>
<feature type="compositionally biased region" description="Polar residues" evidence="2">
    <location>
        <begin position="2393"/>
        <end position="2417"/>
    </location>
</feature>
<feature type="region of interest" description="Disordered" evidence="2">
    <location>
        <begin position="2850"/>
        <end position="2898"/>
    </location>
</feature>
<dbReference type="GO" id="GO:0010008">
    <property type="term" value="C:endosome membrane"/>
    <property type="evidence" value="ECO:0007669"/>
    <property type="project" value="TreeGrafter"/>
</dbReference>
<dbReference type="InterPro" id="IPR027483">
    <property type="entry name" value="PInositol-4-P-4/5-kinase_C_sf"/>
</dbReference>
<dbReference type="PANTHER" id="PTHR45748">
    <property type="entry name" value="1-PHOSPHATIDYLINOSITOL 3-PHOSPHATE 5-KINASE-RELATED"/>
    <property type="match status" value="1"/>
</dbReference>
<feature type="compositionally biased region" description="Polar residues" evidence="2">
    <location>
        <begin position="1201"/>
        <end position="1211"/>
    </location>
</feature>
<evidence type="ECO:0000256" key="2">
    <source>
        <dbReference type="SAM" id="MobiDB-lite"/>
    </source>
</evidence>
<feature type="region of interest" description="Disordered" evidence="2">
    <location>
        <begin position="786"/>
        <end position="819"/>
    </location>
</feature>
<feature type="compositionally biased region" description="Low complexity" evidence="2">
    <location>
        <begin position="383"/>
        <end position="425"/>
    </location>
</feature>
<gene>
    <name evidence="3" type="ORF">A4X13_0g1313</name>
</gene>
<feature type="region of interest" description="Disordered" evidence="2">
    <location>
        <begin position="2393"/>
        <end position="2420"/>
    </location>
</feature>
<feature type="compositionally biased region" description="Low complexity" evidence="2">
    <location>
        <begin position="610"/>
        <end position="623"/>
    </location>
</feature>
<feature type="compositionally biased region" description="Low complexity" evidence="2">
    <location>
        <begin position="2013"/>
        <end position="2028"/>
    </location>
</feature>
<keyword evidence="1" id="KW-0547">Nucleotide-binding</keyword>
<feature type="region of interest" description="Disordered" evidence="2">
    <location>
        <begin position="335"/>
        <end position="354"/>
    </location>
</feature>
<dbReference type="PANTHER" id="PTHR45748:SF7">
    <property type="entry name" value="1-PHOSPHATIDYLINOSITOL 3-PHOSPHATE 5-KINASE-RELATED"/>
    <property type="match status" value="1"/>
</dbReference>
<feature type="compositionally biased region" description="Acidic residues" evidence="2">
    <location>
        <begin position="107"/>
        <end position="117"/>
    </location>
</feature>
<organism evidence="3 4">
    <name type="scientific">Tilletia indica</name>
    <dbReference type="NCBI Taxonomy" id="43049"/>
    <lineage>
        <taxon>Eukaryota</taxon>
        <taxon>Fungi</taxon>
        <taxon>Dikarya</taxon>
        <taxon>Basidiomycota</taxon>
        <taxon>Ustilaginomycotina</taxon>
        <taxon>Exobasidiomycetes</taxon>
        <taxon>Tilletiales</taxon>
        <taxon>Tilletiaceae</taxon>
        <taxon>Tilletia</taxon>
    </lineage>
</organism>
<feature type="region of interest" description="Disordered" evidence="2">
    <location>
        <begin position="447"/>
        <end position="525"/>
    </location>
</feature>
<feature type="compositionally biased region" description="Low complexity" evidence="2">
    <location>
        <begin position="2965"/>
        <end position="2986"/>
    </location>
</feature>
<name>A0A177TUR7_9BASI</name>
<dbReference type="GO" id="GO:0000329">
    <property type="term" value="C:fungal-type vacuole membrane"/>
    <property type="evidence" value="ECO:0007669"/>
    <property type="project" value="TreeGrafter"/>
</dbReference>
<feature type="compositionally biased region" description="Low complexity" evidence="2">
    <location>
        <begin position="1462"/>
        <end position="1487"/>
    </location>
</feature>
<dbReference type="GO" id="GO:0005524">
    <property type="term" value="F:ATP binding"/>
    <property type="evidence" value="ECO:0007669"/>
    <property type="project" value="UniProtKB-UniRule"/>
</dbReference>
<feature type="region of interest" description="Disordered" evidence="2">
    <location>
        <begin position="1435"/>
        <end position="1557"/>
    </location>
</feature>
<feature type="compositionally biased region" description="Low complexity" evidence="2">
    <location>
        <begin position="793"/>
        <end position="819"/>
    </location>
</feature>
<accession>A0A177TUR7</accession>
<protein>
    <submittedName>
        <fullName evidence="3">Uncharacterized protein</fullName>
    </submittedName>
</protein>
<dbReference type="Pfam" id="PF01504">
    <property type="entry name" value="PIP5K"/>
    <property type="match status" value="1"/>
</dbReference>
<feature type="compositionally biased region" description="Polar residues" evidence="2">
    <location>
        <begin position="2503"/>
        <end position="2512"/>
    </location>
</feature>
<feature type="compositionally biased region" description="Low complexity" evidence="2">
    <location>
        <begin position="10"/>
        <end position="33"/>
    </location>
</feature>
<comment type="caution">
    <text evidence="3">The sequence shown here is derived from an EMBL/GenBank/DDBJ whole genome shotgun (WGS) entry which is preliminary data.</text>
</comment>
<feature type="compositionally biased region" description="Basic and acidic residues" evidence="2">
    <location>
        <begin position="1265"/>
        <end position="1281"/>
    </location>
</feature>
<feature type="compositionally biased region" description="Low complexity" evidence="2">
    <location>
        <begin position="1116"/>
        <end position="1128"/>
    </location>
</feature>
<feature type="compositionally biased region" description="Low complexity" evidence="2">
    <location>
        <begin position="1151"/>
        <end position="1169"/>
    </location>
</feature>
<feature type="compositionally biased region" description="Low complexity" evidence="2">
    <location>
        <begin position="976"/>
        <end position="991"/>
    </location>
</feature>
<feature type="region of interest" description="Disordered" evidence="2">
    <location>
        <begin position="2013"/>
        <end position="2040"/>
    </location>
</feature>
<feature type="compositionally biased region" description="Polar residues" evidence="2">
    <location>
        <begin position="1488"/>
        <end position="1498"/>
    </location>
</feature>
<feature type="compositionally biased region" description="Low complexity" evidence="2">
    <location>
        <begin position="1238"/>
        <end position="1251"/>
    </location>
</feature>
<feature type="region of interest" description="Disordered" evidence="2">
    <location>
        <begin position="1693"/>
        <end position="1714"/>
    </location>
</feature>
<feature type="compositionally biased region" description="Basic and acidic residues" evidence="2">
    <location>
        <begin position="1693"/>
        <end position="1702"/>
    </location>
</feature>
<keyword evidence="1" id="KW-0418">Kinase</keyword>
<dbReference type="InterPro" id="IPR002498">
    <property type="entry name" value="PInositol-4-P-4/5-kinase_core"/>
</dbReference>
<feature type="region of interest" description="Disordered" evidence="2">
    <location>
        <begin position="1609"/>
        <end position="1648"/>
    </location>
</feature>
<feature type="compositionally biased region" description="Low complexity" evidence="2">
    <location>
        <begin position="2566"/>
        <end position="2581"/>
    </location>
</feature>
<proteinExistence type="predicted"/>
<feature type="compositionally biased region" description="Low complexity" evidence="2">
    <location>
        <begin position="1609"/>
        <end position="1619"/>
    </location>
</feature>
<feature type="region of interest" description="Disordered" evidence="2">
    <location>
        <begin position="851"/>
        <end position="875"/>
    </location>
</feature>
<feature type="compositionally biased region" description="Low complexity" evidence="2">
    <location>
        <begin position="1499"/>
        <end position="1547"/>
    </location>
</feature>
<feature type="compositionally biased region" description="Polar residues" evidence="2">
    <location>
        <begin position="2336"/>
        <end position="2345"/>
    </location>
</feature>
<feature type="region of interest" description="Disordered" evidence="2">
    <location>
        <begin position="2456"/>
        <end position="2512"/>
    </location>
</feature>
<feature type="region of interest" description="Disordered" evidence="2">
    <location>
        <begin position="673"/>
        <end position="748"/>
    </location>
</feature>
<feature type="region of interest" description="Disordered" evidence="2">
    <location>
        <begin position="2763"/>
        <end position="2783"/>
    </location>
</feature>
<feature type="region of interest" description="Disordered" evidence="2">
    <location>
        <begin position="947"/>
        <end position="995"/>
    </location>
</feature>
<feature type="compositionally biased region" description="Polar residues" evidence="2">
    <location>
        <begin position="719"/>
        <end position="740"/>
    </location>
</feature>
<dbReference type="Proteomes" id="UP000077521">
    <property type="component" value="Unassembled WGS sequence"/>
</dbReference>
<feature type="compositionally biased region" description="Low complexity" evidence="2">
    <location>
        <begin position="568"/>
        <end position="581"/>
    </location>
</feature>
<feature type="compositionally biased region" description="Low complexity" evidence="2">
    <location>
        <begin position="2323"/>
        <end position="2335"/>
    </location>
</feature>
<feature type="compositionally biased region" description="Low complexity" evidence="2">
    <location>
        <begin position="48"/>
        <end position="63"/>
    </location>
</feature>
<feature type="region of interest" description="Disordered" evidence="2">
    <location>
        <begin position="2962"/>
        <end position="2993"/>
    </location>
</feature>
<keyword evidence="1" id="KW-0067">ATP-binding</keyword>
<feature type="region of interest" description="Disordered" evidence="2">
    <location>
        <begin position="1104"/>
        <end position="1330"/>
    </location>
</feature>
<keyword evidence="1" id="KW-0808">Transferase</keyword>
<evidence type="ECO:0000256" key="1">
    <source>
        <dbReference type="PROSITE-ProRule" id="PRU00781"/>
    </source>
</evidence>
<feature type="compositionally biased region" description="Acidic residues" evidence="2">
    <location>
        <begin position="673"/>
        <end position="684"/>
    </location>
</feature>
<dbReference type="GO" id="GO:0046854">
    <property type="term" value="P:phosphatidylinositol phosphate biosynthetic process"/>
    <property type="evidence" value="ECO:0007669"/>
    <property type="project" value="TreeGrafter"/>
</dbReference>
<sequence length="2993" mass="310209">MAKETPASMSAAPRNPSSPTASTAASTRSRPIAPELSLPTRRRLIRKPLPGIPGSSSLLASGGSASGPGGIAAMRERVKKARETNKADDENALGWWPDTLPPCRIEDPDDDEEEEGENSTAETDTAKAAEIIECGLDDQSAAHLRNLLTYSIAYHPPELASPEHSTARSQLAPALYLSLLAALEHLSHPALVAALQRTAAMRWRAEQQLRAEAAAAAAASAAAAAASSGAGSSALLARWARLGWSAAAGGARNKGSSAVSRSASAPIPAPFIPSSLLGYSSAYHGPLSRIEGVNSMTTEETSAEHEQRLRKRDVALKILSNAVWFARTYSTPGAFGMASPTTTPAPTAPEMAPRHTSAQLIPLHDRIPPRASTPAPPKIIRDPQTPTPTSTSSIILRSGSSSATRSAAGTPHSSRPSSSSAHSFTAGGGGVTPSLGAFIARPTPTTALSVSGLDDDDGDRTASEASSRRGSIIEHDVDDDDEMEGDEYDSEKDPTTPTKKKRTISLSDPAGSTPKLSFASSSAFADDRTGGGAGFKAKSNNVPPGTTTMRSKAMEHLSSLSAAAGAAFQAEQARRGSSTTATGGGTGSAIRSTSVPPTAAAPHLLQRTPSTCSTLSTTSSSAHRSTHSEAEAAETALLEQAEREHRERVARECEEWAKMVRCRVCVRTVLPSEADEEEEEEGGEEKEKNRTVTPRRVVPSSSSSGTSEPSLLGERQRTASDSQASESGASIASTESGASTRSDKTERGVNAAIRPAAAAASSSSSGGGMLDLRSLFAGYLGTDEAATSLPGHTASRTSTATGAGAAGSRSGAADSGKKGAAGFRLRSPVIWKPDVFQGEDLFGLSMSGPDIARASSSSTSPNGGGGGLTTPPDPEEEAQRVRVVGGTFFVRVQSEKEAVWVKHVLEVMLFAGCAMLLEAALLRDSGVPAQTRTRRRQQSVYARLGVDEEGQEDGGATLKGGVAAKGGVRRPALTTANSGRSSLGRSNSLGGARRRSLSRRISDAAAAVAATAAVATNATAAVSLLPPHLRREASDGGNNSRFRTSSVPSPVAAADDDESVSGSTPATPDKASSSKMGTASSSATNSRAGKRWSTKSLWSMIQTQAAGVTSPGGDGSTTTTAEGVSGSSHEGGGSGSGGGGTSGWIQRHNPLASTASAAAASMRSGLSRSGSERRRAERVSDDGGRVDEGGGGSSAIKAPGTPQSVRSSVDSHGSPFLQARRGSGGLGLRRALTKEEGGNSSSPSSPNRSSGLALKNSIGFPRTLSLRDSELGASPKERADGSTRTSGSSGAPHRLSNFGRMLKPFLMGSKGKADQNRIEEGSPLSESAPAVDEVVAEVVPSPKAKELPPWPAVAIEDLRWPPPLTTSPEIAKVIQGLSDCVEGVDDGPVSDGRAAGPLERSESFLTPFAHRQSITVLVEGKSDVITFAGTDVARPADRAEGTRSSDAADVSGSAGAAGAGGSSAISGASNAKASTSGSTVASSTGASQTNTMTSTSGQSLTSQASNSTAATAETQATSSTTTSAKTAATTSTTTTTPSTPSASAATTNPFFHHASNGVQRHREEVAFYARSGRSRDLPLGQLIEEMCIRAVHAEAQLDELRALTKAVGGTAGSSASGAKSGAGSGAGGAGGSAASGVNSGGGGKQSSSQTAKAAVDAANAILAGQVIHYLHGHHRITVSSKLIPETVLQKEQAERKRERLNKAQEGGLDEQDPIGGKAVAEMDVDGDADDLLENGDHREPIGTLSSVNESDVAAVAAALHTDPESARRAVLEASSALSLAEKTDLDRGLGTSGDKAEAGGLGFGGGAAAAGSAVGGVLTRSFRPPKSGFGVWMWEADVKSGKQSTPRIMSESTYLLSFAKYLEALVYHPALRMTQLDNSIQASEDDADSTINSNKLQRIKERLRRNSTDETISGSNVKQINIFDPAHEPRRFDVARMFRVGRALVKICVRPVTVYQLLIEGPVITLQGSPASGIAPWAPSRKVLAGGAGTKKNIPDPGRASFESARRIDIVGSGNVAGSSSSSSSTTGGHRGGQKVQFDDPDLEEARLEIQRFYAGVKDIISRLEDVLVERELDDKGVTIKRKPTESGSSDTLNAGGGAMDALSLLHRVKNGLREDEFDLYDVLKDSSSETINDVRKGLQDRAKSAKNRLQAWVKKHLNAAEITKLGPLKYEEPWYTVSNIHTFPGSRFVVREDEPLSIISFSLSSRDYRAELRSAGNGLEPGSQSVDKTSDVLQWRSGVADGSTTGSAFSNSVASSYSSRADRDRSSKGGPGGTGGGGATGTQGLDPDRDHVFYEPEPVSVRMKRKRRGRDTSILSLTLRRVGSSVSATSGSGVPTPSNENGPLSSASGSGFITSSFGGGDSSIDSSGDGAVLGLGLGVSALDPTMLDLTSTPARSASRQRSQNEMSTTPTASLISSIGPGMGMTPTTMSGVGTGSTTTFKAQVTQVSGRPGSLASIFTKDSGTGISEGGETSMALTSSSSTASIQGRTDEERSGQGEASVAGSTTPASLAAVQTPTSASIAASGLNALWSMGSPFQSFKGGRQQPTALIGNALSPRVISEAAASARSSTAPADMSVSGSAQGGGAGMGPLPTSIPRAPAETPHVKHTVYHGTTKVSCVAWFAEEFAALRSKWGIGEDFLESLSRCNTWNAAGGKSKSQFFKTADDRFVAKQLLNVWNLDEMEAFLAFSPAYLRYAHNAVVNHCPSLLVKILGCYSIKIKHGDSVKLKMTLQIVENLFAGDEDEGSGLVRYDLKGIRERKVKSSSAADKDGSGSGDKGGPPPVWWDHEWIENCRPRAFVPESQREMFVAALKNDLAFLTESNVMDYSLLVGMYEPDVTSAELGRDLAEAEVRGDDEEEDGEMDEVDEEDEVGEEDNELGPKRRSTGRRRKTKGTRRCRQPMIRARIVDYIGAFTLAKQLESSSKKALKSGPEAKSNVTILPPSEYAERFGAAMLTAFTGCPDRTSPADLAASASSSSPLGTSSASVHLPSVF</sequence>
<reference evidence="3" key="2">
    <citation type="journal article" date="2019" name="IMA Fungus">
        <title>Genome sequencing and comparison of five Tilletia species to identify candidate genes for the detection of regulated species infecting wheat.</title>
        <authorList>
            <person name="Nguyen H.D.T."/>
            <person name="Sultana T."/>
            <person name="Kesanakurti P."/>
            <person name="Hambleton S."/>
        </authorList>
    </citation>
    <scope>NUCLEOTIDE SEQUENCE</scope>
    <source>
        <strain evidence="3">DAOMC 236416</strain>
    </source>
</reference>
<feature type="compositionally biased region" description="Basic and acidic residues" evidence="2">
    <location>
        <begin position="1170"/>
        <end position="1188"/>
    </location>
</feature>
<feature type="compositionally biased region" description="Gly residues" evidence="2">
    <location>
        <begin position="1129"/>
        <end position="1142"/>
    </location>
</feature>
<feature type="region of interest" description="Disordered" evidence="2">
    <location>
        <begin position="2566"/>
        <end position="2588"/>
    </location>
</feature>
<feature type="region of interest" description="Disordered" evidence="2">
    <location>
        <begin position="1"/>
        <end position="126"/>
    </location>
</feature>
<feature type="compositionally biased region" description="Acidic residues" evidence="2">
    <location>
        <begin position="476"/>
        <end position="490"/>
    </location>
</feature>
<feature type="compositionally biased region" description="Basic and acidic residues" evidence="2">
    <location>
        <begin position="1311"/>
        <end position="1320"/>
    </location>
</feature>
<feature type="compositionally biased region" description="Basic residues" evidence="2">
    <location>
        <begin position="2882"/>
        <end position="2898"/>
    </location>
</feature>
<dbReference type="Gene3D" id="3.30.810.10">
    <property type="entry name" value="2-Layer Sandwich"/>
    <property type="match status" value="1"/>
</dbReference>
<dbReference type="PROSITE" id="PS51455">
    <property type="entry name" value="PIPK"/>
    <property type="match status" value="1"/>
</dbReference>
<dbReference type="InterPro" id="IPR027484">
    <property type="entry name" value="PInositol-4-P-5-kinase_N"/>
</dbReference>
<keyword evidence="4" id="KW-1185">Reference proteome</keyword>
<feature type="region of interest" description="Disordered" evidence="2">
    <location>
        <begin position="568"/>
        <end position="633"/>
    </location>
</feature>
<evidence type="ECO:0000313" key="4">
    <source>
        <dbReference type="Proteomes" id="UP000077521"/>
    </source>
</evidence>
<dbReference type="GO" id="GO:0000285">
    <property type="term" value="F:1-phosphatidylinositol-3-phosphate 5-kinase activity"/>
    <property type="evidence" value="ECO:0007669"/>
    <property type="project" value="TreeGrafter"/>
</dbReference>
<feature type="region of interest" description="Disordered" evidence="2">
    <location>
        <begin position="530"/>
        <end position="549"/>
    </location>
</feature>
<feature type="compositionally biased region" description="Gly residues" evidence="2">
    <location>
        <begin position="2270"/>
        <end position="2282"/>
    </location>
</feature>
<dbReference type="SUPFAM" id="SSF56104">
    <property type="entry name" value="SAICAR synthase-like"/>
    <property type="match status" value="1"/>
</dbReference>
<feature type="compositionally biased region" description="Low complexity" evidence="2">
    <location>
        <begin position="691"/>
        <end position="710"/>
    </location>
</feature>
<feature type="compositionally biased region" description="Polar residues" evidence="2">
    <location>
        <begin position="1036"/>
        <end position="1048"/>
    </location>
</feature>
<reference evidence="3" key="1">
    <citation type="submission" date="2016-04" db="EMBL/GenBank/DDBJ databases">
        <authorList>
            <person name="Nguyen H.D."/>
            <person name="Samba Siva P."/>
            <person name="Cullis J."/>
            <person name="Levesque C.A."/>
            <person name="Hambleton S."/>
        </authorList>
    </citation>
    <scope>NUCLEOTIDE SEQUENCE</scope>
    <source>
        <strain evidence="3">DAOMC 236416</strain>
    </source>
</reference>